<evidence type="ECO:0000256" key="17">
    <source>
        <dbReference type="PIRNR" id="PIRNR009437"/>
    </source>
</evidence>
<keyword evidence="10 16" id="KW-0520">NAD</keyword>
<evidence type="ECO:0000256" key="10">
    <source>
        <dbReference type="ARBA" id="ARBA00023027"/>
    </source>
</evidence>
<keyword evidence="4 16" id="KW-0597">Phosphoprotein</keyword>
<keyword evidence="11 16" id="KW-0915">Sodium</keyword>
<dbReference type="PANTHER" id="PTHR37838:SF1">
    <property type="entry name" value="NA(+)-TRANSLOCATING NADH-QUINONE REDUCTASE SUBUNIT C"/>
    <property type="match status" value="1"/>
</dbReference>
<keyword evidence="6 16" id="KW-0288">FMN</keyword>
<keyword evidence="12 16" id="KW-0406">Ion transport</keyword>
<dbReference type="Pfam" id="PF04205">
    <property type="entry name" value="FMN_bind"/>
    <property type="match status" value="1"/>
</dbReference>
<evidence type="ECO:0000256" key="4">
    <source>
        <dbReference type="ARBA" id="ARBA00022553"/>
    </source>
</evidence>
<dbReference type="InterPro" id="IPR010204">
    <property type="entry name" value="NqrC"/>
</dbReference>
<keyword evidence="8 16" id="KW-1278">Translocase</keyword>
<evidence type="ECO:0000256" key="1">
    <source>
        <dbReference type="ARBA" id="ARBA00022448"/>
    </source>
</evidence>
<keyword evidence="2 16" id="KW-1003">Cell membrane</keyword>
<evidence type="ECO:0000256" key="5">
    <source>
        <dbReference type="ARBA" id="ARBA00022630"/>
    </source>
</evidence>
<keyword evidence="3" id="KW-0997">Cell inner membrane</keyword>
<evidence type="ECO:0000256" key="6">
    <source>
        <dbReference type="ARBA" id="ARBA00022643"/>
    </source>
</evidence>
<evidence type="ECO:0000256" key="9">
    <source>
        <dbReference type="ARBA" id="ARBA00022989"/>
    </source>
</evidence>
<sequence>MSEPAKSEQAKRRHAVKFAAIISVVCCLLITGASTGLKPFQQENRALDRQKNILRAAGIVALDAKPSRDQIQSLFREKIHEAVVDNRGNFMKPGEVQGLSLYLYREKNILKAYVIPIESRGLWGKIKGYIALEPDGRTVSGFTVYSHSETPGLGGEIEKAWFQKNFVGKKIYNSAHEFVSVSIARGSVDSLPRDTRINHVDGISGATLTGKYLTRGLKENLKQYEAVSVRLRNNKGIIRE</sequence>
<keyword evidence="1 16" id="KW-0813">Transport</keyword>
<evidence type="ECO:0000256" key="14">
    <source>
        <dbReference type="ARBA" id="ARBA00023136"/>
    </source>
</evidence>
<evidence type="ECO:0000256" key="7">
    <source>
        <dbReference type="ARBA" id="ARBA00022692"/>
    </source>
</evidence>
<gene>
    <name evidence="16" type="primary">nqrC</name>
    <name evidence="19" type="ORF">SAMN02746065_14210</name>
</gene>
<dbReference type="HAMAP" id="MF_00427">
    <property type="entry name" value="NqrC"/>
    <property type="match status" value="1"/>
</dbReference>
<keyword evidence="9 16" id="KW-1133">Transmembrane helix</keyword>
<comment type="function">
    <text evidence="16">NQR complex catalyzes the reduction of ubiquinone-1 to ubiquinol by two successive reactions, coupled with the transport of Na(+) ions from the cytoplasm to the periplasm. NqrA to NqrE are probably involved in the second step, the conversion of ubisemiquinone to ubiquinol.</text>
</comment>
<organism evidence="19 20">
    <name type="scientific">Desulfocicer vacuolatum DSM 3385</name>
    <dbReference type="NCBI Taxonomy" id="1121400"/>
    <lineage>
        <taxon>Bacteria</taxon>
        <taxon>Pseudomonadati</taxon>
        <taxon>Thermodesulfobacteriota</taxon>
        <taxon>Desulfobacteria</taxon>
        <taxon>Desulfobacterales</taxon>
        <taxon>Desulfobacteraceae</taxon>
        <taxon>Desulfocicer</taxon>
    </lineage>
</organism>
<keyword evidence="15 16" id="KW-0739">Sodium transport</keyword>
<comment type="subunit">
    <text evidence="16 17">Composed of six subunits; NqrA, NqrB, NqrC, NqrD, NqrE and NqrF.</text>
</comment>
<evidence type="ECO:0000256" key="11">
    <source>
        <dbReference type="ARBA" id="ARBA00023053"/>
    </source>
</evidence>
<comment type="cofactor">
    <cofactor evidence="16 17">
        <name>FMN</name>
        <dbReference type="ChEBI" id="CHEBI:58210"/>
    </cofactor>
</comment>
<proteinExistence type="inferred from homology"/>
<evidence type="ECO:0000256" key="3">
    <source>
        <dbReference type="ARBA" id="ARBA00022519"/>
    </source>
</evidence>
<evidence type="ECO:0000313" key="20">
    <source>
        <dbReference type="Proteomes" id="UP000192418"/>
    </source>
</evidence>
<dbReference type="PIRSF" id="PIRSF009437">
    <property type="entry name" value="NQR-1_subunit_C"/>
    <property type="match status" value="1"/>
</dbReference>
<evidence type="ECO:0000256" key="2">
    <source>
        <dbReference type="ARBA" id="ARBA00022475"/>
    </source>
</evidence>
<evidence type="ECO:0000256" key="13">
    <source>
        <dbReference type="ARBA" id="ARBA00023075"/>
    </source>
</evidence>
<dbReference type="PANTHER" id="PTHR37838">
    <property type="entry name" value="NA(+)-TRANSLOCATING NADH-QUINONE REDUCTASE SUBUNIT C"/>
    <property type="match status" value="1"/>
</dbReference>
<dbReference type="AlphaFoldDB" id="A0A1W2ESG7"/>
<evidence type="ECO:0000313" key="19">
    <source>
        <dbReference type="EMBL" id="SMD12639.1"/>
    </source>
</evidence>
<keyword evidence="5 16" id="KW-0285">Flavoprotein</keyword>
<dbReference type="RefSeq" id="WP_084071852.1">
    <property type="nucleotide sequence ID" value="NZ_FWXY01000042.1"/>
</dbReference>
<dbReference type="GO" id="GO:0005886">
    <property type="term" value="C:plasma membrane"/>
    <property type="evidence" value="ECO:0007669"/>
    <property type="project" value="UniProtKB-SubCell"/>
</dbReference>
<dbReference type="STRING" id="1121400.SAMN02746065_14210"/>
<dbReference type="GO" id="GO:0016655">
    <property type="term" value="F:oxidoreductase activity, acting on NAD(P)H, quinone or similar compound as acceptor"/>
    <property type="evidence" value="ECO:0007669"/>
    <property type="project" value="UniProtKB-UniRule"/>
</dbReference>
<keyword evidence="7 16" id="KW-0812">Transmembrane</keyword>
<evidence type="ECO:0000256" key="12">
    <source>
        <dbReference type="ARBA" id="ARBA00023065"/>
    </source>
</evidence>
<keyword evidence="14 16" id="KW-0472">Membrane</keyword>
<keyword evidence="20" id="KW-1185">Reference proteome</keyword>
<evidence type="ECO:0000259" key="18">
    <source>
        <dbReference type="SMART" id="SM00900"/>
    </source>
</evidence>
<evidence type="ECO:0000256" key="8">
    <source>
        <dbReference type="ARBA" id="ARBA00022967"/>
    </source>
</evidence>
<dbReference type="SMART" id="SM00900">
    <property type="entry name" value="FMN_bind"/>
    <property type="match status" value="1"/>
</dbReference>
<name>A0A1W2ESG7_9BACT</name>
<evidence type="ECO:0000256" key="15">
    <source>
        <dbReference type="ARBA" id="ARBA00023201"/>
    </source>
</evidence>
<dbReference type="Proteomes" id="UP000192418">
    <property type="component" value="Unassembled WGS sequence"/>
</dbReference>
<feature type="modified residue" description="FMN phosphoryl threonine" evidence="16">
    <location>
        <position position="207"/>
    </location>
</feature>
<dbReference type="EC" id="7.2.1.1" evidence="16 17"/>
<comment type="similarity">
    <text evidence="16 17">Belongs to the NqrC family.</text>
</comment>
<dbReference type="InterPro" id="IPR007329">
    <property type="entry name" value="FMN-bd"/>
</dbReference>
<protein>
    <recommendedName>
        <fullName evidence="16 17">Na(+)-translocating NADH-quinone reductase subunit C</fullName>
        <shortName evidence="16 17">Na(+)-NQR subunit C</shortName>
        <shortName evidence="16 17">Na(+)-translocating NQR subunit C</shortName>
        <ecNumber evidence="16 17">7.2.1.1</ecNumber>
    </recommendedName>
    <alternativeName>
        <fullName evidence="16 17">NQR complex subunit C</fullName>
    </alternativeName>
    <alternativeName>
        <fullName evidence="16 17">NQR-1 subunit C</fullName>
    </alternativeName>
</protein>
<dbReference type="EMBL" id="FWXY01000042">
    <property type="protein sequence ID" value="SMD12639.1"/>
    <property type="molecule type" value="Genomic_DNA"/>
</dbReference>
<dbReference type="GO" id="GO:0010181">
    <property type="term" value="F:FMN binding"/>
    <property type="evidence" value="ECO:0007669"/>
    <property type="project" value="UniProtKB-UniRule"/>
</dbReference>
<dbReference type="GO" id="GO:0006814">
    <property type="term" value="P:sodium ion transport"/>
    <property type="evidence" value="ECO:0007669"/>
    <property type="project" value="UniProtKB-UniRule"/>
</dbReference>
<dbReference type="OrthoDB" id="9786835at2"/>
<evidence type="ECO:0000256" key="16">
    <source>
        <dbReference type="HAMAP-Rule" id="MF_00427"/>
    </source>
</evidence>
<keyword evidence="13 16" id="KW-0830">Ubiquinone</keyword>
<comment type="caution">
    <text evidence="16">Lacks conserved residue(s) required for the propagation of feature annotation.</text>
</comment>
<comment type="subcellular location">
    <subcellularLocation>
        <location evidence="16">Cell membrane</location>
        <topology evidence="16">Single-pass membrane protein</topology>
    </subcellularLocation>
</comment>
<feature type="domain" description="FMN-binding" evidence="18">
    <location>
        <begin position="121"/>
        <end position="224"/>
    </location>
</feature>
<accession>A0A1W2ESG7</accession>
<reference evidence="19 20" key="1">
    <citation type="submission" date="2017-04" db="EMBL/GenBank/DDBJ databases">
        <authorList>
            <person name="Afonso C.L."/>
            <person name="Miller P.J."/>
            <person name="Scott M.A."/>
            <person name="Spackman E."/>
            <person name="Goraichik I."/>
            <person name="Dimitrov K.M."/>
            <person name="Suarez D.L."/>
            <person name="Swayne D.E."/>
        </authorList>
    </citation>
    <scope>NUCLEOTIDE SEQUENCE [LARGE SCALE GENOMIC DNA]</scope>
    <source>
        <strain evidence="19 20">DSM 3385</strain>
    </source>
</reference>
<comment type="catalytic activity">
    <reaction evidence="16 17">
        <text>a ubiquinone + n Na(+)(in) + NADH + H(+) = a ubiquinol + n Na(+)(out) + NAD(+)</text>
        <dbReference type="Rhea" id="RHEA:47748"/>
        <dbReference type="Rhea" id="RHEA-COMP:9565"/>
        <dbReference type="Rhea" id="RHEA-COMP:9566"/>
        <dbReference type="ChEBI" id="CHEBI:15378"/>
        <dbReference type="ChEBI" id="CHEBI:16389"/>
        <dbReference type="ChEBI" id="CHEBI:17976"/>
        <dbReference type="ChEBI" id="CHEBI:29101"/>
        <dbReference type="ChEBI" id="CHEBI:57540"/>
        <dbReference type="ChEBI" id="CHEBI:57945"/>
        <dbReference type="EC" id="7.2.1.1"/>
    </reaction>
</comment>